<comment type="subcellular location">
    <subcellularLocation>
        <location evidence="1 8">Cell outer membrane</location>
        <topology evidence="1 8">Multi-pass membrane protein</topology>
    </subcellularLocation>
</comment>
<keyword evidence="10" id="KW-0732">Signal</keyword>
<comment type="caution">
    <text evidence="13">The sequence shown here is derived from an EMBL/GenBank/DDBJ whole genome shotgun (WGS) entry which is preliminary data.</text>
</comment>
<dbReference type="GO" id="GO:0044718">
    <property type="term" value="P:siderophore transmembrane transport"/>
    <property type="evidence" value="ECO:0007669"/>
    <property type="project" value="TreeGrafter"/>
</dbReference>
<keyword evidence="13" id="KW-0675">Receptor</keyword>
<organism evidence="13 14">
    <name type="scientific">Methylobacter tundripaludum</name>
    <dbReference type="NCBI Taxonomy" id="173365"/>
    <lineage>
        <taxon>Bacteria</taxon>
        <taxon>Pseudomonadati</taxon>
        <taxon>Pseudomonadota</taxon>
        <taxon>Gammaproteobacteria</taxon>
        <taxon>Methylococcales</taxon>
        <taxon>Methylococcaceae</taxon>
        <taxon>Methylobacter</taxon>
    </lineage>
</organism>
<dbReference type="SUPFAM" id="SSF56935">
    <property type="entry name" value="Porins"/>
    <property type="match status" value="1"/>
</dbReference>
<reference evidence="13 14" key="1">
    <citation type="submission" date="2018-02" db="EMBL/GenBank/DDBJ databases">
        <title>Subsurface microbial communities from deep shales in Ohio and West Virginia, USA.</title>
        <authorList>
            <person name="Wrighton K."/>
        </authorList>
    </citation>
    <scope>NUCLEOTIDE SEQUENCE [LARGE SCALE GENOMIC DNA]</scope>
    <source>
        <strain evidence="13 14">OWC-DMM</strain>
    </source>
</reference>
<dbReference type="GO" id="GO:0015344">
    <property type="term" value="F:siderophore uptake transmembrane transporter activity"/>
    <property type="evidence" value="ECO:0007669"/>
    <property type="project" value="TreeGrafter"/>
</dbReference>
<evidence type="ECO:0000259" key="12">
    <source>
        <dbReference type="Pfam" id="PF07715"/>
    </source>
</evidence>
<comment type="similarity">
    <text evidence="8 9">Belongs to the TonB-dependent receptor family.</text>
</comment>
<evidence type="ECO:0000256" key="3">
    <source>
        <dbReference type="ARBA" id="ARBA00022452"/>
    </source>
</evidence>
<gene>
    <name evidence="13" type="ORF">B0F87_10964</name>
</gene>
<evidence type="ECO:0000256" key="9">
    <source>
        <dbReference type="RuleBase" id="RU003357"/>
    </source>
</evidence>
<name>A0A2S6HAI3_9GAMM</name>
<dbReference type="PANTHER" id="PTHR30069">
    <property type="entry name" value="TONB-DEPENDENT OUTER MEMBRANE RECEPTOR"/>
    <property type="match status" value="1"/>
</dbReference>
<keyword evidence="6 8" id="KW-0472">Membrane</keyword>
<dbReference type="RefSeq" id="WP_104429777.1">
    <property type="nucleotide sequence ID" value="NZ_PTIZ01000009.1"/>
</dbReference>
<proteinExistence type="inferred from homology"/>
<evidence type="ECO:0000313" key="13">
    <source>
        <dbReference type="EMBL" id="PPK74421.1"/>
    </source>
</evidence>
<protein>
    <submittedName>
        <fullName evidence="13">Iron complex outermembrane receptor protein</fullName>
    </submittedName>
</protein>
<feature type="domain" description="TonB-dependent receptor-like beta-barrel" evidence="11">
    <location>
        <begin position="268"/>
        <end position="641"/>
    </location>
</feature>
<dbReference type="GO" id="GO:0009279">
    <property type="term" value="C:cell outer membrane"/>
    <property type="evidence" value="ECO:0007669"/>
    <property type="project" value="UniProtKB-SubCell"/>
</dbReference>
<evidence type="ECO:0000256" key="10">
    <source>
        <dbReference type="SAM" id="SignalP"/>
    </source>
</evidence>
<accession>A0A2S6HAI3</accession>
<feature type="chain" id="PRO_5015473762" evidence="10">
    <location>
        <begin position="22"/>
        <end position="683"/>
    </location>
</feature>
<keyword evidence="3 8" id="KW-1134">Transmembrane beta strand</keyword>
<dbReference type="InterPro" id="IPR012910">
    <property type="entry name" value="Plug_dom"/>
</dbReference>
<evidence type="ECO:0000256" key="6">
    <source>
        <dbReference type="ARBA" id="ARBA00023136"/>
    </source>
</evidence>
<dbReference type="Gene3D" id="2.40.170.20">
    <property type="entry name" value="TonB-dependent receptor, beta-barrel domain"/>
    <property type="match status" value="1"/>
</dbReference>
<dbReference type="Gene3D" id="2.170.130.10">
    <property type="entry name" value="TonB-dependent receptor, plug domain"/>
    <property type="match status" value="1"/>
</dbReference>
<evidence type="ECO:0000256" key="1">
    <source>
        <dbReference type="ARBA" id="ARBA00004571"/>
    </source>
</evidence>
<dbReference type="Proteomes" id="UP000240010">
    <property type="component" value="Unassembled WGS sequence"/>
</dbReference>
<evidence type="ECO:0000256" key="8">
    <source>
        <dbReference type="PROSITE-ProRule" id="PRU01360"/>
    </source>
</evidence>
<sequence length="683" mass="73769">MNKKLAVILLSTGAIGANAYAADDDIHKLDDIVVISTGIKHSTAKSAKPVTVLTGDSLRMKTGTTIGDTLKNELGITSQSFGSGVGTPVIRGQSGPRVRVMQNSLGNNDVSSLSPDHANGVEPILVERIEVLRGPSTLLYGNGAIGGVVNVIDNRIPEQVPDKLIGGAGEQRYDSATNETSSALKLEGGKSGVAYHVDGFYRDQGNTHIGGSAIAEEAARATDPGLNIVNNPNGLIDNSKARSRGGSVGVSKIGDAGLIGVSINSLEKNYGIPPDGSGGAPVTIDLTQTKYDFKGQLNKPFALAEELRMKFGYTDYKHVEMDNGTPATTFLNKSYESRLELEHKPIGILNGVLGFQSVNSQFAALGAEALVPRTDLDSYGLFDVESFKIGAVTYELGARGEWQTIAPENRNRLTYVPISGSASALWDITDRHQVSLAFTHSQRAPQIQELFSNGVHEATHSYELGNANLNKELSNNLDLGYRYKADWMTAELNLFHNWVGDYIYQQRTGDVFNRDNEAMEAVCSAGASCVPVVASRQTAAIFKGFEAQTVFPLMQNRYGAIDLTLFGDYTRGTFEQGGNVPRMPPLRYGLQLSYEKNDWSTNARLTRGEAQNHSGEHDSNTPGYLLLNLGAQYRLASFGDSEVLLFAKGKNILNENIRNSTSYLRNFAPEPGRSAELGIRVSY</sequence>
<dbReference type="InterPro" id="IPR037066">
    <property type="entry name" value="Plug_dom_sf"/>
</dbReference>
<evidence type="ECO:0000256" key="5">
    <source>
        <dbReference type="ARBA" id="ARBA00023077"/>
    </source>
</evidence>
<evidence type="ECO:0000259" key="11">
    <source>
        <dbReference type="Pfam" id="PF00593"/>
    </source>
</evidence>
<dbReference type="InterPro" id="IPR000531">
    <property type="entry name" value="Beta-barrel_TonB"/>
</dbReference>
<dbReference type="EMBL" id="PTIZ01000009">
    <property type="protein sequence ID" value="PPK74421.1"/>
    <property type="molecule type" value="Genomic_DNA"/>
</dbReference>
<evidence type="ECO:0000256" key="2">
    <source>
        <dbReference type="ARBA" id="ARBA00022448"/>
    </source>
</evidence>
<keyword evidence="2 8" id="KW-0813">Transport</keyword>
<dbReference type="Pfam" id="PF00593">
    <property type="entry name" value="TonB_dep_Rec_b-barrel"/>
    <property type="match status" value="1"/>
</dbReference>
<keyword evidence="5 9" id="KW-0798">TonB box</keyword>
<dbReference type="PANTHER" id="PTHR30069:SF40">
    <property type="entry name" value="TONB-DEPENDENT RECEPTOR NMB0964-RELATED"/>
    <property type="match status" value="1"/>
</dbReference>
<dbReference type="PROSITE" id="PS52016">
    <property type="entry name" value="TONB_DEPENDENT_REC_3"/>
    <property type="match status" value="1"/>
</dbReference>
<dbReference type="InterPro" id="IPR036942">
    <property type="entry name" value="Beta-barrel_TonB_sf"/>
</dbReference>
<feature type="domain" description="TonB-dependent receptor plug" evidence="12">
    <location>
        <begin position="45"/>
        <end position="148"/>
    </location>
</feature>
<dbReference type="AlphaFoldDB" id="A0A2S6HAI3"/>
<dbReference type="InterPro" id="IPR039426">
    <property type="entry name" value="TonB-dep_rcpt-like"/>
</dbReference>
<keyword evidence="7 8" id="KW-0998">Cell outer membrane</keyword>
<evidence type="ECO:0000256" key="7">
    <source>
        <dbReference type="ARBA" id="ARBA00023237"/>
    </source>
</evidence>
<feature type="signal peptide" evidence="10">
    <location>
        <begin position="1"/>
        <end position="21"/>
    </location>
</feature>
<keyword evidence="4 8" id="KW-0812">Transmembrane</keyword>
<evidence type="ECO:0000256" key="4">
    <source>
        <dbReference type="ARBA" id="ARBA00022692"/>
    </source>
</evidence>
<dbReference type="Pfam" id="PF07715">
    <property type="entry name" value="Plug"/>
    <property type="match status" value="1"/>
</dbReference>
<evidence type="ECO:0000313" key="14">
    <source>
        <dbReference type="Proteomes" id="UP000240010"/>
    </source>
</evidence>